<accession>A0A3N4L774</accession>
<dbReference type="InterPro" id="IPR011990">
    <property type="entry name" value="TPR-like_helical_dom_sf"/>
</dbReference>
<dbReference type="EMBL" id="ML119105">
    <property type="protein sequence ID" value="RPB17638.1"/>
    <property type="molecule type" value="Genomic_DNA"/>
</dbReference>
<name>A0A3N4L774_9PEZI</name>
<dbReference type="OrthoDB" id="26282at2759"/>
<dbReference type="InterPro" id="IPR045243">
    <property type="entry name" value="Rna14-like"/>
</dbReference>
<dbReference type="PANTHER" id="PTHR19980">
    <property type="entry name" value="RNA CLEAVAGE STIMULATION FACTOR"/>
    <property type="match status" value="1"/>
</dbReference>
<evidence type="ECO:0000256" key="1">
    <source>
        <dbReference type="ARBA" id="ARBA00002863"/>
    </source>
</evidence>
<dbReference type="InterPro" id="IPR003107">
    <property type="entry name" value="HAT"/>
</dbReference>
<dbReference type="InParanoid" id="A0A3N4L774"/>
<dbReference type="STRING" id="1392247.A0A3N4L774"/>
<dbReference type="SMART" id="SM00386">
    <property type="entry name" value="HAT"/>
    <property type="match status" value="6"/>
</dbReference>
<evidence type="ECO:0000313" key="8">
    <source>
        <dbReference type="Proteomes" id="UP000277580"/>
    </source>
</evidence>
<dbReference type="AlphaFoldDB" id="A0A3N4L774"/>
<evidence type="ECO:0000256" key="3">
    <source>
        <dbReference type="ARBA" id="ARBA00023242"/>
    </source>
</evidence>
<feature type="compositionally biased region" description="Low complexity" evidence="5">
    <location>
        <begin position="164"/>
        <end position="177"/>
    </location>
</feature>
<feature type="compositionally biased region" description="Acidic residues" evidence="5">
    <location>
        <begin position="659"/>
        <end position="668"/>
    </location>
</feature>
<gene>
    <name evidence="7" type="ORF">P167DRAFT_4650</name>
</gene>
<feature type="compositionally biased region" description="Low complexity" evidence="5">
    <location>
        <begin position="993"/>
        <end position="1018"/>
    </location>
</feature>
<feature type="region of interest" description="Disordered" evidence="5">
    <location>
        <begin position="904"/>
        <end position="1030"/>
    </location>
</feature>
<evidence type="ECO:0000313" key="7">
    <source>
        <dbReference type="EMBL" id="RPB17638.1"/>
    </source>
</evidence>
<feature type="region of interest" description="Disordered" evidence="5">
    <location>
        <begin position="646"/>
        <end position="669"/>
    </location>
</feature>
<keyword evidence="8" id="KW-1185">Reference proteome</keyword>
<dbReference type="PANTHER" id="PTHR19980:SF0">
    <property type="entry name" value="CLEAVAGE STIMULATION FACTOR SUBUNIT 3"/>
    <property type="match status" value="1"/>
</dbReference>
<feature type="compositionally biased region" description="Basic and acidic residues" evidence="5">
    <location>
        <begin position="141"/>
        <end position="155"/>
    </location>
</feature>
<protein>
    <recommendedName>
        <fullName evidence="4">mRNA 3'-end-processing protein RNA14</fullName>
    </recommendedName>
</protein>
<dbReference type="Gene3D" id="1.25.40.1040">
    <property type="match status" value="2"/>
</dbReference>
<proteinExistence type="predicted"/>
<feature type="compositionally biased region" description="Pro residues" evidence="5">
    <location>
        <begin position="1019"/>
        <end position="1029"/>
    </location>
</feature>
<sequence>MAAINSDDAEAAFLNAMKVLQELENTQNDLGSENDKGANGRAESLGAQESLEAVSESEDGTRGLSPHEEEEEVEQVEETEEDQEQEEGEGEEDQEQAEEQEQDEDIHMKTPALEEVSPVASLLPATVSSPKTGSSSVDASANEKDATTLHHDHSTVDIGATTQDSSARSSAAPTRADSAIVDDGAYVPDENISDQTPPPMFIDTNPNTGSHNVDSLPVSASVASPPVSTLTTTTAPTPTVPVQNSVQKTATLVSNKRRRLPQDIVGQLEDRIKEDPRGDIDAWLALIEEHRKKGKLDDARAAYERFFVVFPAAAQQWIAYVKMELANNELIRVEQIFFRSLLNVPNVELWSLYLDYIRRRNNLTTDTGGKARAIVSQAYEFVLNSVGCDREAGKIWGDHVQFVKSGPGNVGGSGWQDQQKMDSLRKVYQKAVTMPVQGVEQLWREYDQFEQGLNKLTARKFLQERSPLFMTARSCLIELTNTTKGLRRETLPRLPPVPGYEGYEDWTKQVELWKKWIQWEKDDPLVLAKDDPAGLKTRILYVFKQALMALRFWPEIWFDAAEWCFANGMDDQGVEFLKQGMVANPESCLLHFKYAERLEATISVEGGEEALVRKGQMIRKPYDDLLNVLYSQVSKAQQREKEEIAKLEEGYQDPQGGRDDDDYDDPDIMADKSAKESQIAFIKESTKAQIQVMSGTISAVWINLMRAMRRVQGHGKVNEPLGGSRQIFADARKRGKITSDVYVASALIEFHCYKDPAALKIFERGMKLFPEDEEFALEYLKHLIADNDITNARAVFETFVGKAPAQNTKKIYQYFYEYEAHYGDLNQVYKLEKRMSELFPGDPYLNRFSTRYSYKSVDPCSYISVISPSQQCRPKSSGRQEMMQDYNQADNRQQIQVAIPNGRVGAGIASPKRPANEDLSDSSEHRPRKVLRPDSPLKGAAGRRLDQQKRVQQQQQQQQQQQLQQQQQQQQQQHNRERGNLSDRDVGRDDARGGYQRQQHQGRPQQQQQQQQQQQPMHQQPPPPPPAPALPEMLMYLLSILPGAQQYQAVRFRPEAMMGLLASLNIPRDAQGSREFP</sequence>
<dbReference type="Pfam" id="PF05843">
    <property type="entry name" value="Suf"/>
    <property type="match status" value="1"/>
</dbReference>
<comment type="function">
    <text evidence="1 4">Component of the cleavage factor IA (CFIA) complex, which is involved in the endonucleolytic cleavage during polyadenylation-dependent pre-mRNA 3'-end formation.</text>
</comment>
<dbReference type="GO" id="GO:0005737">
    <property type="term" value="C:cytoplasm"/>
    <property type="evidence" value="ECO:0007669"/>
    <property type="project" value="UniProtKB-SubCell"/>
</dbReference>
<evidence type="ECO:0000256" key="2">
    <source>
        <dbReference type="ARBA" id="ARBA00022737"/>
    </source>
</evidence>
<feature type="region of interest" description="Disordered" evidence="5">
    <location>
        <begin position="25"/>
        <end position="177"/>
    </location>
</feature>
<feature type="compositionally biased region" description="Acidic residues" evidence="5">
    <location>
        <begin position="68"/>
        <end position="104"/>
    </location>
</feature>
<feature type="compositionally biased region" description="Low complexity" evidence="5">
    <location>
        <begin position="952"/>
        <end position="973"/>
    </location>
</feature>
<dbReference type="InterPro" id="IPR008847">
    <property type="entry name" value="Suf"/>
</dbReference>
<feature type="domain" description="Suppressor of forked" evidence="6">
    <location>
        <begin position="265"/>
        <end position="861"/>
    </location>
</feature>
<evidence type="ECO:0000256" key="5">
    <source>
        <dbReference type="SAM" id="MobiDB-lite"/>
    </source>
</evidence>
<dbReference type="FunCoup" id="A0A3N4L774">
    <property type="interactions" value="1185"/>
</dbReference>
<feature type="compositionally biased region" description="Basic and acidic residues" evidence="5">
    <location>
        <begin position="974"/>
        <end position="992"/>
    </location>
</feature>
<keyword evidence="4" id="KW-0963">Cytoplasm</keyword>
<dbReference type="GO" id="GO:0180010">
    <property type="term" value="P:co-transcriptional mRNA 3'-end processing, cleavage and polyadenylation pathway"/>
    <property type="evidence" value="ECO:0007669"/>
    <property type="project" value="UniProtKB-UniRule"/>
</dbReference>
<feature type="compositionally biased region" description="Polar residues" evidence="5">
    <location>
        <begin position="126"/>
        <end position="139"/>
    </location>
</feature>
<dbReference type="Proteomes" id="UP000277580">
    <property type="component" value="Unassembled WGS sequence"/>
</dbReference>
<dbReference type="SUPFAM" id="SSF48452">
    <property type="entry name" value="TPR-like"/>
    <property type="match status" value="2"/>
</dbReference>
<evidence type="ECO:0000256" key="4">
    <source>
        <dbReference type="RuleBase" id="RU369035"/>
    </source>
</evidence>
<organism evidence="7 8">
    <name type="scientific">Morchella conica CCBAS932</name>
    <dbReference type="NCBI Taxonomy" id="1392247"/>
    <lineage>
        <taxon>Eukaryota</taxon>
        <taxon>Fungi</taxon>
        <taxon>Dikarya</taxon>
        <taxon>Ascomycota</taxon>
        <taxon>Pezizomycotina</taxon>
        <taxon>Pezizomycetes</taxon>
        <taxon>Pezizales</taxon>
        <taxon>Morchellaceae</taxon>
        <taxon>Morchella</taxon>
    </lineage>
</organism>
<dbReference type="GO" id="GO:0003729">
    <property type="term" value="F:mRNA binding"/>
    <property type="evidence" value="ECO:0007669"/>
    <property type="project" value="TreeGrafter"/>
</dbReference>
<comment type="subcellular location">
    <subcellularLocation>
        <location evidence="4">Nucleus</location>
    </subcellularLocation>
    <subcellularLocation>
        <location evidence="4">Cytoplasm</location>
    </subcellularLocation>
    <text evidence="4">Nucleus and/or cytoplasm.</text>
</comment>
<keyword evidence="2" id="KW-0677">Repeat</keyword>
<keyword evidence="3 4" id="KW-0539">Nucleus</keyword>
<keyword evidence="4" id="KW-0507">mRNA processing</keyword>
<evidence type="ECO:0000259" key="6">
    <source>
        <dbReference type="Pfam" id="PF05843"/>
    </source>
</evidence>
<dbReference type="GO" id="GO:0005634">
    <property type="term" value="C:nucleus"/>
    <property type="evidence" value="ECO:0007669"/>
    <property type="project" value="UniProtKB-SubCell"/>
</dbReference>
<reference evidence="7 8" key="1">
    <citation type="journal article" date="2018" name="Nat. Ecol. Evol.">
        <title>Pezizomycetes genomes reveal the molecular basis of ectomycorrhizal truffle lifestyle.</title>
        <authorList>
            <person name="Murat C."/>
            <person name="Payen T."/>
            <person name="Noel B."/>
            <person name="Kuo A."/>
            <person name="Morin E."/>
            <person name="Chen J."/>
            <person name="Kohler A."/>
            <person name="Krizsan K."/>
            <person name="Balestrini R."/>
            <person name="Da Silva C."/>
            <person name="Montanini B."/>
            <person name="Hainaut M."/>
            <person name="Levati E."/>
            <person name="Barry K.W."/>
            <person name="Belfiori B."/>
            <person name="Cichocki N."/>
            <person name="Clum A."/>
            <person name="Dockter R.B."/>
            <person name="Fauchery L."/>
            <person name="Guy J."/>
            <person name="Iotti M."/>
            <person name="Le Tacon F."/>
            <person name="Lindquist E.A."/>
            <person name="Lipzen A."/>
            <person name="Malagnac F."/>
            <person name="Mello A."/>
            <person name="Molinier V."/>
            <person name="Miyauchi S."/>
            <person name="Poulain J."/>
            <person name="Riccioni C."/>
            <person name="Rubini A."/>
            <person name="Sitrit Y."/>
            <person name="Splivallo R."/>
            <person name="Traeger S."/>
            <person name="Wang M."/>
            <person name="Zifcakova L."/>
            <person name="Wipf D."/>
            <person name="Zambonelli A."/>
            <person name="Paolocci F."/>
            <person name="Nowrousian M."/>
            <person name="Ottonello S."/>
            <person name="Baldrian P."/>
            <person name="Spatafora J.W."/>
            <person name="Henrissat B."/>
            <person name="Nagy L.G."/>
            <person name="Aury J.M."/>
            <person name="Wincker P."/>
            <person name="Grigoriev I.V."/>
            <person name="Bonfante P."/>
            <person name="Martin F.M."/>
        </authorList>
    </citation>
    <scope>NUCLEOTIDE SEQUENCE [LARGE SCALE GENOMIC DNA]</scope>
    <source>
        <strain evidence="7 8">CCBAS932</strain>
    </source>
</reference>